<dbReference type="PANTHER" id="PTHR30562">
    <property type="entry name" value="UVRC/OXIDOREDUCTASE"/>
    <property type="match status" value="1"/>
</dbReference>
<dbReference type="Gene3D" id="3.40.1440.10">
    <property type="entry name" value="GIY-YIG endonuclease"/>
    <property type="match status" value="1"/>
</dbReference>
<reference evidence="11 12" key="2">
    <citation type="journal article" date="2011" name="Stand. Genomic Sci.">
        <title>Complete genome sequence of Mahella australiensis type strain (50-1 BON).</title>
        <authorList>
            <person name="Sikorski J."/>
            <person name="Teshima H."/>
            <person name="Nolan M."/>
            <person name="Lucas S."/>
            <person name="Hammon N."/>
            <person name="Deshpande S."/>
            <person name="Cheng J.F."/>
            <person name="Pitluck S."/>
            <person name="Liolios K."/>
            <person name="Pagani I."/>
            <person name="Ivanova N."/>
            <person name="Huntemann M."/>
            <person name="Mavromatis K."/>
            <person name="Ovchinikova G."/>
            <person name="Pati A."/>
            <person name="Tapia R."/>
            <person name="Han C."/>
            <person name="Goodwin L."/>
            <person name="Chen A."/>
            <person name="Palaniappan K."/>
            <person name="Land M."/>
            <person name="Hauser L."/>
            <person name="Ngatchou-Djao O.D."/>
            <person name="Rohde M."/>
            <person name="Pukall R."/>
            <person name="Spring S."/>
            <person name="Abt B."/>
            <person name="Goker M."/>
            <person name="Detter J.C."/>
            <person name="Woyke T."/>
            <person name="Bristow J."/>
            <person name="Markowitz V."/>
            <person name="Hugenholtz P."/>
            <person name="Eisen J.A."/>
            <person name="Kyrpides N.C."/>
            <person name="Klenk H.P."/>
            <person name="Lapidus A."/>
        </authorList>
    </citation>
    <scope>NUCLEOTIDE SEQUENCE [LARGE SCALE GENOMIC DNA]</scope>
    <source>
        <strain evidence="12">DSM 15567 / CIP 107919 / 50-1 BON</strain>
    </source>
</reference>
<keyword evidence="4 7" id="KW-0267">Excision nuclease</keyword>
<evidence type="ECO:0000256" key="7">
    <source>
        <dbReference type="HAMAP-Rule" id="MF_00203"/>
    </source>
</evidence>
<dbReference type="SUPFAM" id="SSF47781">
    <property type="entry name" value="RuvA domain 2-like"/>
    <property type="match status" value="1"/>
</dbReference>
<keyword evidence="1 7" id="KW-0963">Cytoplasm</keyword>
<dbReference type="Pfam" id="PF14520">
    <property type="entry name" value="HHH_5"/>
    <property type="match status" value="1"/>
</dbReference>
<evidence type="ECO:0000313" key="11">
    <source>
        <dbReference type="EMBL" id="AEE97016.1"/>
    </source>
</evidence>
<dbReference type="InterPro" id="IPR004791">
    <property type="entry name" value="UvrC"/>
</dbReference>
<dbReference type="InterPro" id="IPR001162">
    <property type="entry name" value="UvrC_RNase_H_dom"/>
</dbReference>
<dbReference type="Pfam" id="PF02151">
    <property type="entry name" value="UVR"/>
    <property type="match status" value="1"/>
</dbReference>
<dbReference type="FunFam" id="3.30.420.340:FF:000001">
    <property type="entry name" value="UvrABC system protein C"/>
    <property type="match status" value="1"/>
</dbReference>
<evidence type="ECO:0000259" key="9">
    <source>
        <dbReference type="PROSITE" id="PS50164"/>
    </source>
</evidence>
<feature type="domain" description="UvrC family homology region profile" evidence="10">
    <location>
        <begin position="258"/>
        <end position="500"/>
    </location>
</feature>
<feature type="domain" description="UVR" evidence="8">
    <location>
        <begin position="207"/>
        <end position="242"/>
    </location>
</feature>
<dbReference type="Pfam" id="PF22920">
    <property type="entry name" value="UvrC_RNaseH"/>
    <property type="match status" value="1"/>
</dbReference>
<name>F4A197_MAHA5</name>
<dbReference type="InterPro" id="IPR036876">
    <property type="entry name" value="UVR_dom_sf"/>
</dbReference>
<reference evidence="12" key="1">
    <citation type="submission" date="2010-11" db="EMBL/GenBank/DDBJ databases">
        <title>The complete genome of Mahella australiensis DSM 15567.</title>
        <authorList>
            <consortium name="US DOE Joint Genome Institute (JGI-PGF)"/>
            <person name="Lucas S."/>
            <person name="Copeland A."/>
            <person name="Lapidus A."/>
            <person name="Bruce D."/>
            <person name="Goodwin L."/>
            <person name="Pitluck S."/>
            <person name="Kyrpides N."/>
            <person name="Mavromatis K."/>
            <person name="Pagani I."/>
            <person name="Ivanova N."/>
            <person name="Teshima H."/>
            <person name="Brettin T."/>
            <person name="Detter J.C."/>
            <person name="Han C."/>
            <person name="Tapia R."/>
            <person name="Land M."/>
            <person name="Hauser L."/>
            <person name="Markowitz V."/>
            <person name="Cheng J.-F."/>
            <person name="Hugenholtz P."/>
            <person name="Woyke T."/>
            <person name="Wu D."/>
            <person name="Spring S."/>
            <person name="Pukall R."/>
            <person name="Steenblock K."/>
            <person name="Schneider S."/>
            <person name="Klenk H.-P."/>
            <person name="Eisen J.A."/>
        </authorList>
    </citation>
    <scope>NUCLEOTIDE SEQUENCE [LARGE SCALE GENOMIC DNA]</scope>
    <source>
        <strain evidence="12">DSM 15567 / CIP 107919 / 50-1 BON</strain>
    </source>
</reference>
<comment type="subunit">
    <text evidence="7">Interacts with UvrB in an incision complex.</text>
</comment>
<dbReference type="Gene3D" id="3.30.420.340">
    <property type="entry name" value="UvrC, RNAse H endonuclease domain"/>
    <property type="match status" value="1"/>
</dbReference>
<comment type="subcellular location">
    <subcellularLocation>
        <location evidence="7">Cytoplasm</location>
    </subcellularLocation>
</comment>
<keyword evidence="5 7" id="KW-0234">DNA repair</keyword>
<organism evidence="11 12">
    <name type="scientific">Mahella australiensis (strain DSM 15567 / CIP 107919 / 50-1 BON)</name>
    <dbReference type="NCBI Taxonomy" id="697281"/>
    <lineage>
        <taxon>Bacteria</taxon>
        <taxon>Bacillati</taxon>
        <taxon>Bacillota</taxon>
        <taxon>Clostridia</taxon>
        <taxon>Thermoanaerobacterales</taxon>
        <taxon>Thermoanaerobacterales Family IV. Incertae Sedis</taxon>
        <taxon>Mahella</taxon>
    </lineage>
</organism>
<gene>
    <name evidence="7" type="primary">uvrC</name>
    <name evidence="11" type="ordered locus">Mahau_1839</name>
</gene>
<sequence>MIDNIPDLEQRLKDLPDKPGVYIMRDKDGRIIYIGKAVSLKNRVRQYFRSSTNHSPRIRSMIAHIADFEYILTDSEVEALVLECSLIKEYHPKYNVSLRDDKHYPYIKITVNEPYPRIMLARSTEPDGARYFGPYPNSAAVKETIETLKGLFPVRTCKRNLNSKKKERPCLDYYIGQCMAPCQKDIPAEQYADVIRQVCDFLDGRQEDIIDKLKEQMRNAIDALNFEKAAVLRDKINAILSLQEKQKVVSTELIDQDVIGVFQQDEDSMVQVFFIRGGRMIGAEHFLLEDTGHDDTASLLASFMEQFYSGINFIPSEVLLPVWPEDGQTIEKWLSDKKGLRIQLKVPIKGEKRELVEMAEENAREALERFSLKIKADKQRTQGALEQLAEILGLDQMPWRIEAFDISHIQGTDTVASMVVAEGGRPKNSDYRRFRISMPQNDDFASMAEVVDRRYSKGLSEKRQLAAKGLDIKDGKFSAFPDLILIDGGRGQLNAARQVLARLGLDYIPIIGLAKENEEIYIPDRSEPLVLPKDSPALQLLQRIRDEAHRFAISYHRSLRGKSALQSVLDNIPGIGDKRRKALMEYFGSVESIKRAGVEELASIKAMNISAAKKVYEYFHSI</sequence>
<dbReference type="Pfam" id="PF01541">
    <property type="entry name" value="GIY-YIG"/>
    <property type="match status" value="1"/>
</dbReference>
<dbReference type="InterPro" id="IPR000305">
    <property type="entry name" value="GIY-YIG_endonuc"/>
</dbReference>
<evidence type="ECO:0000256" key="4">
    <source>
        <dbReference type="ARBA" id="ARBA00022881"/>
    </source>
</evidence>
<dbReference type="KEGG" id="mas:Mahau_1839"/>
<evidence type="ECO:0000256" key="1">
    <source>
        <dbReference type="ARBA" id="ARBA00022490"/>
    </source>
</evidence>
<evidence type="ECO:0000256" key="2">
    <source>
        <dbReference type="ARBA" id="ARBA00022763"/>
    </source>
</evidence>
<dbReference type="eggNOG" id="COG0322">
    <property type="taxonomic scope" value="Bacteria"/>
</dbReference>
<dbReference type="SUPFAM" id="SSF46600">
    <property type="entry name" value="C-terminal UvrC-binding domain of UvrB"/>
    <property type="match status" value="1"/>
</dbReference>
<keyword evidence="6 7" id="KW-0742">SOS response</keyword>
<dbReference type="STRING" id="697281.Mahau_1839"/>
<dbReference type="InterPro" id="IPR050066">
    <property type="entry name" value="UvrABC_protein_C"/>
</dbReference>
<dbReference type="PANTHER" id="PTHR30562:SF1">
    <property type="entry name" value="UVRABC SYSTEM PROTEIN C"/>
    <property type="match status" value="1"/>
</dbReference>
<dbReference type="InterPro" id="IPR001943">
    <property type="entry name" value="UVR_dom"/>
</dbReference>
<dbReference type="Proteomes" id="UP000008457">
    <property type="component" value="Chromosome"/>
</dbReference>
<dbReference type="OrthoDB" id="9804933at2"/>
<dbReference type="GO" id="GO:0009380">
    <property type="term" value="C:excinuclease repair complex"/>
    <property type="evidence" value="ECO:0007669"/>
    <property type="project" value="InterPro"/>
</dbReference>
<dbReference type="HAMAP" id="MF_00203">
    <property type="entry name" value="UvrC"/>
    <property type="match status" value="1"/>
</dbReference>
<dbReference type="RefSeq" id="WP_013781444.1">
    <property type="nucleotide sequence ID" value="NC_015520.1"/>
</dbReference>
<comment type="function">
    <text evidence="7">The UvrABC repair system catalyzes the recognition and processing of DNA lesions. UvrC both incises the 5' and 3' sides of the lesion. The N-terminal half is responsible for the 3' incision and the C-terminal half is responsible for the 5' incision.</text>
</comment>
<dbReference type="InterPro" id="IPR038476">
    <property type="entry name" value="UvrC_RNase_H_dom_sf"/>
</dbReference>
<protein>
    <recommendedName>
        <fullName evidence="7">UvrABC system protein C</fullName>
        <shortName evidence="7">Protein UvrC</shortName>
    </recommendedName>
    <alternativeName>
        <fullName evidence="7">Excinuclease ABC subunit C</fullName>
    </alternativeName>
</protein>
<evidence type="ECO:0000256" key="5">
    <source>
        <dbReference type="ARBA" id="ARBA00023204"/>
    </source>
</evidence>
<evidence type="ECO:0000259" key="10">
    <source>
        <dbReference type="PROSITE" id="PS50165"/>
    </source>
</evidence>
<evidence type="ECO:0000256" key="3">
    <source>
        <dbReference type="ARBA" id="ARBA00022769"/>
    </source>
</evidence>
<evidence type="ECO:0000259" key="8">
    <source>
        <dbReference type="PROSITE" id="PS50151"/>
    </source>
</evidence>
<dbReference type="Gene3D" id="1.10.150.20">
    <property type="entry name" value="5' to 3' exonuclease, C-terminal subdomain"/>
    <property type="match status" value="1"/>
</dbReference>
<keyword evidence="2 7" id="KW-0227">DNA damage</keyword>
<dbReference type="GO" id="GO:0009432">
    <property type="term" value="P:SOS response"/>
    <property type="evidence" value="ECO:0007669"/>
    <property type="project" value="UniProtKB-UniRule"/>
</dbReference>
<evidence type="ECO:0000313" key="12">
    <source>
        <dbReference type="Proteomes" id="UP000008457"/>
    </source>
</evidence>
<dbReference type="PROSITE" id="PS50165">
    <property type="entry name" value="UVRC"/>
    <property type="match status" value="1"/>
</dbReference>
<dbReference type="InterPro" id="IPR010994">
    <property type="entry name" value="RuvA_2-like"/>
</dbReference>
<dbReference type="SMART" id="SM00465">
    <property type="entry name" value="GIYc"/>
    <property type="match status" value="1"/>
</dbReference>
<dbReference type="PROSITE" id="PS50151">
    <property type="entry name" value="UVR"/>
    <property type="match status" value="1"/>
</dbReference>
<dbReference type="GO" id="GO:0006289">
    <property type="term" value="P:nucleotide-excision repair"/>
    <property type="evidence" value="ECO:0007669"/>
    <property type="project" value="UniProtKB-UniRule"/>
</dbReference>
<dbReference type="GO" id="GO:0003677">
    <property type="term" value="F:DNA binding"/>
    <property type="evidence" value="ECO:0007669"/>
    <property type="project" value="UniProtKB-UniRule"/>
</dbReference>
<proteinExistence type="inferred from homology"/>
<dbReference type="InterPro" id="IPR035901">
    <property type="entry name" value="GIY-YIG_endonuc_sf"/>
</dbReference>
<dbReference type="Gene3D" id="4.10.860.10">
    <property type="entry name" value="UVR domain"/>
    <property type="match status" value="1"/>
</dbReference>
<dbReference type="NCBIfam" id="NF001824">
    <property type="entry name" value="PRK00558.1-5"/>
    <property type="match status" value="1"/>
</dbReference>
<dbReference type="FunFam" id="3.40.1440.10:FF:000001">
    <property type="entry name" value="UvrABC system protein C"/>
    <property type="match status" value="1"/>
</dbReference>
<dbReference type="EMBL" id="CP002360">
    <property type="protein sequence ID" value="AEE97016.1"/>
    <property type="molecule type" value="Genomic_DNA"/>
</dbReference>
<dbReference type="GO" id="GO:0005737">
    <property type="term" value="C:cytoplasm"/>
    <property type="evidence" value="ECO:0007669"/>
    <property type="project" value="UniProtKB-SubCell"/>
</dbReference>
<evidence type="ECO:0000256" key="6">
    <source>
        <dbReference type="ARBA" id="ARBA00023236"/>
    </source>
</evidence>
<keyword evidence="3 7" id="KW-0228">DNA excision</keyword>
<dbReference type="AlphaFoldDB" id="F4A197"/>
<dbReference type="InterPro" id="IPR047296">
    <property type="entry name" value="GIY-YIG_UvrC_Cho"/>
</dbReference>
<dbReference type="HOGENOM" id="CLU_014841_3_2_9"/>
<feature type="domain" description="GIY-YIG" evidence="9">
    <location>
        <begin position="17"/>
        <end position="96"/>
    </location>
</feature>
<dbReference type="Pfam" id="PF08459">
    <property type="entry name" value="UvrC_RNaseH_dom"/>
    <property type="match status" value="1"/>
</dbReference>
<accession>F4A197</accession>
<dbReference type="PROSITE" id="PS50164">
    <property type="entry name" value="GIY_YIG"/>
    <property type="match status" value="1"/>
</dbReference>
<dbReference type="NCBIfam" id="TIGR00194">
    <property type="entry name" value="uvrC"/>
    <property type="match status" value="1"/>
</dbReference>
<comment type="similarity">
    <text evidence="7">Belongs to the UvrC family.</text>
</comment>
<dbReference type="SUPFAM" id="SSF82771">
    <property type="entry name" value="GIY-YIG endonuclease"/>
    <property type="match status" value="1"/>
</dbReference>
<dbReference type="CDD" id="cd10434">
    <property type="entry name" value="GIY-YIG_UvrC_Cho"/>
    <property type="match status" value="1"/>
</dbReference>
<keyword evidence="12" id="KW-1185">Reference proteome</keyword>
<dbReference type="GO" id="GO:0009381">
    <property type="term" value="F:excinuclease ABC activity"/>
    <property type="evidence" value="ECO:0007669"/>
    <property type="project" value="UniProtKB-UniRule"/>
</dbReference>